<keyword evidence="3" id="KW-1185">Reference proteome</keyword>
<evidence type="ECO:0008006" key="4">
    <source>
        <dbReference type="Google" id="ProtNLM"/>
    </source>
</evidence>
<dbReference type="Proteomes" id="UP000643165">
    <property type="component" value="Unassembled WGS sequence"/>
</dbReference>
<comment type="caution">
    <text evidence="2">The sequence shown here is derived from an EMBL/GenBank/DDBJ whole genome shotgun (WGS) entry which is preliminary data.</text>
</comment>
<evidence type="ECO:0000256" key="1">
    <source>
        <dbReference type="SAM" id="MobiDB-lite"/>
    </source>
</evidence>
<accession>A0ABQ4IRB9</accession>
<sequence>MSTCSHTSVRPGRQGEGFMGTTMTGDHDHGLSPVPEDAGRGPVLVRGEQRVHAGLRLGEIVRRRPPGLTASQWNTASRTLFDHVVCTATTGRPEFAVEFRSPSTDATARRAERTTEAVTAAIGLPLLRVVSATLRTAGHGPRIVAYVVDARRYVAGAAGSDVPAVGFRDIVGRLPDGREGAVNDLGALARAEAVEAYVVRRLTDPILRGLHVRWARGPVEGWSWAEVRPGGVLLERVTVQAFDVSCGVEPARFAEDLAVLAVGERLRTIEAGAPSLMSREDLLADIRRLRDRRVELVGDFAYDHLCQLTAP</sequence>
<protein>
    <recommendedName>
        <fullName evidence="4">DUF2726 domain-containing protein</fullName>
    </recommendedName>
</protein>
<name>A0ABQ4IRB9_9ACTN</name>
<evidence type="ECO:0000313" key="2">
    <source>
        <dbReference type="EMBL" id="GIJ20441.1"/>
    </source>
</evidence>
<gene>
    <name evidence="2" type="ORF">Vlu01_10650</name>
</gene>
<proteinExistence type="predicted"/>
<dbReference type="EMBL" id="BOPB01000005">
    <property type="protein sequence ID" value="GIJ20441.1"/>
    <property type="molecule type" value="Genomic_DNA"/>
</dbReference>
<evidence type="ECO:0000313" key="3">
    <source>
        <dbReference type="Proteomes" id="UP000643165"/>
    </source>
</evidence>
<feature type="region of interest" description="Disordered" evidence="1">
    <location>
        <begin position="1"/>
        <end position="29"/>
    </location>
</feature>
<reference evidence="2 3" key="1">
    <citation type="submission" date="2021-01" db="EMBL/GenBank/DDBJ databases">
        <title>Whole genome shotgun sequence of Verrucosispora lutea NBRC 106530.</title>
        <authorList>
            <person name="Komaki H."/>
            <person name="Tamura T."/>
        </authorList>
    </citation>
    <scope>NUCLEOTIDE SEQUENCE [LARGE SCALE GENOMIC DNA]</scope>
    <source>
        <strain evidence="2 3">NBRC 106530</strain>
    </source>
</reference>
<organism evidence="2 3">
    <name type="scientific">Micromonospora lutea</name>
    <dbReference type="NCBI Taxonomy" id="419825"/>
    <lineage>
        <taxon>Bacteria</taxon>
        <taxon>Bacillati</taxon>
        <taxon>Actinomycetota</taxon>
        <taxon>Actinomycetes</taxon>
        <taxon>Micromonosporales</taxon>
        <taxon>Micromonosporaceae</taxon>
        <taxon>Micromonospora</taxon>
    </lineage>
</organism>